<comment type="similarity">
    <text evidence="2 8">Belongs to the YscJ lipoprotein family.</text>
</comment>
<dbReference type="Gene3D" id="3.30.70.1530">
    <property type="entry name" value="Hypothetical protein rpa1041"/>
    <property type="match status" value="1"/>
</dbReference>
<evidence type="ECO:0000256" key="6">
    <source>
        <dbReference type="ARBA" id="ARBA00023237"/>
    </source>
</evidence>
<gene>
    <name evidence="10" type="primary">sctJ</name>
    <name evidence="10" type="ORF">M2650_16220</name>
</gene>
<keyword evidence="5 8" id="KW-0564">Palmitate</keyword>
<evidence type="ECO:0000256" key="7">
    <source>
        <dbReference type="ARBA" id="ARBA00023288"/>
    </source>
</evidence>
<dbReference type="Pfam" id="PF01514">
    <property type="entry name" value="YscJ_FliF"/>
    <property type="match status" value="1"/>
</dbReference>
<evidence type="ECO:0000256" key="5">
    <source>
        <dbReference type="ARBA" id="ARBA00023139"/>
    </source>
</evidence>
<sequence>MNRAMAFKPLRLMLLAALACLLLAGCSGAPLYSDLDEQQANEVTAALQAAGIGASKAPSPSKQGWEVRVGRNEFPQAMQVLYDRGLPRARYASMCEVFKKEGFASSAIEERARYQCSLEQEIAHTLSRIPGVVDARVHIALPERDPLGGDSKVSSASVMIFERPGADLSNAETAIKVTVKDGVQGLDDVNKVTVKFIPMTAPTGVDVKPRQTGITPALSAIGPLGIGIAVGVVVLIALLLALLGRLRSRAAAAQAAAQPRGVWNG</sequence>
<feature type="transmembrane region" description="Helical" evidence="8">
    <location>
        <begin position="220"/>
        <end position="243"/>
    </location>
</feature>
<accession>A0ABT0MMQ7</accession>
<dbReference type="NCBIfam" id="TIGR02544">
    <property type="entry name" value="III_secr_YscJ"/>
    <property type="match status" value="1"/>
</dbReference>
<comment type="subcellular location">
    <subcellularLocation>
        <location evidence="1">Cell outer membrane</location>
        <topology evidence="1">Lipid-anchor</topology>
    </subcellularLocation>
</comment>
<dbReference type="RefSeq" id="WP_249476210.1">
    <property type="nucleotide sequence ID" value="NZ_JAMBEP010000006.1"/>
</dbReference>
<evidence type="ECO:0000256" key="4">
    <source>
        <dbReference type="ARBA" id="ARBA00023136"/>
    </source>
</evidence>
<keyword evidence="7 8" id="KW-0449">Lipoprotein</keyword>
<feature type="signal peptide" evidence="8">
    <location>
        <begin position="1"/>
        <end position="29"/>
    </location>
</feature>
<feature type="chain" id="PRO_5045005732" description="Lipoprotein" evidence="8">
    <location>
        <begin position="30"/>
        <end position="265"/>
    </location>
</feature>
<evidence type="ECO:0000313" key="10">
    <source>
        <dbReference type="EMBL" id="MCL1636167.1"/>
    </source>
</evidence>
<reference evidence="10 11" key="1">
    <citation type="submission" date="2022-05" db="EMBL/GenBank/DDBJ databases">
        <title>Luteimonas sp. SX5, whole genome shotgun sequencing project.</title>
        <authorList>
            <person name="Zhao G."/>
            <person name="Shen L."/>
        </authorList>
    </citation>
    <scope>NUCLEOTIDE SEQUENCE [LARGE SCALE GENOMIC DNA]</scope>
    <source>
        <strain evidence="10 11">SX5</strain>
    </source>
</reference>
<keyword evidence="8" id="KW-1133">Transmembrane helix</keyword>
<proteinExistence type="inferred from homology"/>
<dbReference type="PANTHER" id="PTHR30046">
    <property type="entry name" value="FLAGELLAR M-RING PROTEIN"/>
    <property type="match status" value="1"/>
</dbReference>
<dbReference type="PRINTS" id="PR01338">
    <property type="entry name" value="TYPE3OMKPROT"/>
</dbReference>
<dbReference type="InterPro" id="IPR003282">
    <property type="entry name" value="T3SS_SctJ"/>
</dbReference>
<evidence type="ECO:0000256" key="2">
    <source>
        <dbReference type="ARBA" id="ARBA00009509"/>
    </source>
</evidence>
<organism evidence="10 11">
    <name type="scientific">Luteimonas galliterrae</name>
    <dbReference type="NCBI Taxonomy" id="2940486"/>
    <lineage>
        <taxon>Bacteria</taxon>
        <taxon>Pseudomonadati</taxon>
        <taxon>Pseudomonadota</taxon>
        <taxon>Gammaproteobacteria</taxon>
        <taxon>Lysobacterales</taxon>
        <taxon>Lysobacteraceae</taxon>
        <taxon>Luteimonas</taxon>
    </lineage>
</organism>
<keyword evidence="8" id="KW-0812">Transmembrane</keyword>
<dbReference type="InterPro" id="IPR043427">
    <property type="entry name" value="YscJ/FliF"/>
</dbReference>
<feature type="domain" description="Flagellar M-ring N-terminal" evidence="9">
    <location>
        <begin position="29"/>
        <end position="194"/>
    </location>
</feature>
<dbReference type="InterPro" id="IPR045851">
    <property type="entry name" value="AMP-bd_C_sf"/>
</dbReference>
<dbReference type="EMBL" id="JAMBEP010000006">
    <property type="protein sequence ID" value="MCL1636167.1"/>
    <property type="molecule type" value="Genomic_DNA"/>
</dbReference>
<dbReference type="Gene3D" id="3.30.300.30">
    <property type="match status" value="1"/>
</dbReference>
<protein>
    <recommendedName>
        <fullName evidence="8">Lipoprotein</fullName>
    </recommendedName>
</protein>
<evidence type="ECO:0000256" key="1">
    <source>
        <dbReference type="ARBA" id="ARBA00004459"/>
    </source>
</evidence>
<keyword evidence="4 8" id="KW-0472">Membrane</keyword>
<keyword evidence="11" id="KW-1185">Reference proteome</keyword>
<dbReference type="PANTHER" id="PTHR30046:SF2">
    <property type="entry name" value="YOP PROTEINS TRANSLOCATION LIPOPROTEIN J"/>
    <property type="match status" value="1"/>
</dbReference>
<dbReference type="Proteomes" id="UP001431217">
    <property type="component" value="Unassembled WGS sequence"/>
</dbReference>
<keyword evidence="3 8" id="KW-0732">Signal</keyword>
<comment type="caution">
    <text evidence="10">The sequence shown here is derived from an EMBL/GenBank/DDBJ whole genome shotgun (WGS) entry which is preliminary data.</text>
</comment>
<evidence type="ECO:0000256" key="3">
    <source>
        <dbReference type="ARBA" id="ARBA00022729"/>
    </source>
</evidence>
<dbReference type="InterPro" id="IPR006182">
    <property type="entry name" value="FliF_N_dom"/>
</dbReference>
<evidence type="ECO:0000256" key="8">
    <source>
        <dbReference type="RuleBase" id="RU364102"/>
    </source>
</evidence>
<dbReference type="PROSITE" id="PS51257">
    <property type="entry name" value="PROKAR_LIPOPROTEIN"/>
    <property type="match status" value="1"/>
</dbReference>
<keyword evidence="6 8" id="KW-0998">Cell outer membrane</keyword>
<name>A0ABT0MMQ7_9GAMM</name>
<evidence type="ECO:0000259" key="9">
    <source>
        <dbReference type="Pfam" id="PF01514"/>
    </source>
</evidence>
<evidence type="ECO:0000313" key="11">
    <source>
        <dbReference type="Proteomes" id="UP001431217"/>
    </source>
</evidence>